<comment type="caution">
    <text evidence="1">The sequence shown here is derived from an EMBL/GenBank/DDBJ whole genome shotgun (WGS) entry which is preliminary data.</text>
</comment>
<protein>
    <submittedName>
        <fullName evidence="1">Uncharacterized protein</fullName>
    </submittedName>
</protein>
<name>A0ACC4AQ64_POPAL</name>
<sequence length="113" mass="12824">MMMNHVAADKHLDHLRRGEGSWELIRFRFLYDLVAGRGVSSLRLKSLTEPFPGRVEGRLPVDFLLIPFPFLGPSGQLGLESCRAHFIVFAQKIMETNALFHISKLTDYPSITP</sequence>
<evidence type="ECO:0000313" key="1">
    <source>
        <dbReference type="EMBL" id="KAL3568360.1"/>
    </source>
</evidence>
<dbReference type="Proteomes" id="UP000309997">
    <property type="component" value="Unassembled WGS sequence"/>
</dbReference>
<accession>A0ACC4AQ64</accession>
<dbReference type="EMBL" id="RCHU02000017">
    <property type="protein sequence ID" value="KAL3568360.1"/>
    <property type="molecule type" value="Genomic_DNA"/>
</dbReference>
<evidence type="ECO:0000313" key="2">
    <source>
        <dbReference type="Proteomes" id="UP000309997"/>
    </source>
</evidence>
<gene>
    <name evidence="1" type="ORF">D5086_031011</name>
</gene>
<proteinExistence type="predicted"/>
<organism evidence="1 2">
    <name type="scientific">Populus alba</name>
    <name type="common">White poplar</name>
    <dbReference type="NCBI Taxonomy" id="43335"/>
    <lineage>
        <taxon>Eukaryota</taxon>
        <taxon>Viridiplantae</taxon>
        <taxon>Streptophyta</taxon>
        <taxon>Embryophyta</taxon>
        <taxon>Tracheophyta</taxon>
        <taxon>Spermatophyta</taxon>
        <taxon>Magnoliopsida</taxon>
        <taxon>eudicotyledons</taxon>
        <taxon>Gunneridae</taxon>
        <taxon>Pentapetalae</taxon>
        <taxon>rosids</taxon>
        <taxon>fabids</taxon>
        <taxon>Malpighiales</taxon>
        <taxon>Salicaceae</taxon>
        <taxon>Saliceae</taxon>
        <taxon>Populus</taxon>
    </lineage>
</organism>
<keyword evidence="2" id="KW-1185">Reference proteome</keyword>
<reference evidence="1 2" key="1">
    <citation type="journal article" date="2024" name="Plant Biotechnol. J.">
        <title>Genome and CRISPR/Cas9 system of a widespread forest tree (Populus alba) in the world.</title>
        <authorList>
            <person name="Liu Y.J."/>
            <person name="Jiang P.F."/>
            <person name="Han X.M."/>
            <person name="Li X.Y."/>
            <person name="Wang H.M."/>
            <person name="Wang Y.J."/>
            <person name="Wang X.X."/>
            <person name="Zeng Q.Y."/>
        </authorList>
    </citation>
    <scope>NUCLEOTIDE SEQUENCE [LARGE SCALE GENOMIC DNA]</scope>
    <source>
        <strain evidence="2">cv. PAL-ZL1</strain>
    </source>
</reference>